<feature type="compositionally biased region" description="Basic and acidic residues" evidence="1">
    <location>
        <begin position="264"/>
        <end position="278"/>
    </location>
</feature>
<reference evidence="2 3" key="1">
    <citation type="submission" date="2018-10" db="EMBL/GenBank/DDBJ databases">
        <authorList>
            <consortium name="Pathogen Informatics"/>
        </authorList>
    </citation>
    <scope>NUCLEOTIDE SEQUENCE [LARGE SCALE GENOMIC DNA]</scope>
</reference>
<dbReference type="Proteomes" id="UP000267029">
    <property type="component" value="Unassembled WGS sequence"/>
</dbReference>
<name>A0A158QS14_MESCO</name>
<evidence type="ECO:0000256" key="1">
    <source>
        <dbReference type="SAM" id="MobiDB-lite"/>
    </source>
</evidence>
<feature type="region of interest" description="Disordered" evidence="1">
    <location>
        <begin position="538"/>
        <end position="624"/>
    </location>
</feature>
<protein>
    <submittedName>
        <fullName evidence="2">Uncharacterized protein</fullName>
    </submittedName>
</protein>
<dbReference type="GO" id="GO:0005881">
    <property type="term" value="C:cytoplasmic microtubule"/>
    <property type="evidence" value="ECO:0007669"/>
    <property type="project" value="TreeGrafter"/>
</dbReference>
<dbReference type="SUPFAM" id="SSF48371">
    <property type="entry name" value="ARM repeat"/>
    <property type="match status" value="1"/>
</dbReference>
<feature type="region of interest" description="Disordered" evidence="1">
    <location>
        <begin position="261"/>
        <end position="280"/>
    </location>
</feature>
<feature type="compositionally biased region" description="Low complexity" evidence="1">
    <location>
        <begin position="690"/>
        <end position="699"/>
    </location>
</feature>
<evidence type="ECO:0000313" key="2">
    <source>
        <dbReference type="EMBL" id="VDD74131.1"/>
    </source>
</evidence>
<dbReference type="PANTHER" id="PTHR21567">
    <property type="entry name" value="CLASP"/>
    <property type="match status" value="1"/>
</dbReference>
<evidence type="ECO:0000313" key="3">
    <source>
        <dbReference type="Proteomes" id="UP000267029"/>
    </source>
</evidence>
<feature type="compositionally biased region" description="Basic and acidic residues" evidence="1">
    <location>
        <begin position="659"/>
        <end position="685"/>
    </location>
</feature>
<sequence>MVLHSGNEKVFCAVIERLDPSVSSAVLESLRVNSQNLYRKAWLYNKSLVDQLSGTKSSYCDLTWTPKEIEDNAHLLWNRQGENGYCWVIRLAISFLRIALPDSKLAIRTAGSQLALVLFRLPGGPMALIRGLVAPVLSSNDNTSEVSSGAASRLRREVIDLATSALLLRPSSEFDFHEIIEWVILPGLLDRKKVVYEAAVDCLTVSVSILGDSLLTFVESKLPAADRNNNNEESSPESPAGFALRETIRLAVLRRQLPSLDNQGRLDRGDSNRSEVDSIGRMSALGQVSYDASPLGERRKPSAGRMHGNLRLPWDPRESVVVVGNSSGPSPLTTASSPFSLPNLSQTCVTPLGSAAAGSRRRFDNSAISSNRPSEICDLNTHLEQPQLRRSLNAFADSCDQGHRAIESQERASFEAVGIRSVRTLSGSLANLQSSPGADAINSHKAAQANDAAEASTSFRQHDCSDMVFGIRRKASQRRALRSNTDLEPTSWRLSDQFDSDSSANYRLMNRFNGRSNQRALTTPIMPSSLSTGRITVATHHQSQKPRSKGSFGPTDPHSPLLGPLRGQLEHAKRSTTRAPEETEDPHIDIIGKGIHPNAKQITTNSPRDSPEEPNDDNQVSGRTTVLAKLSLRTSDEVESDDESTIRANMNVLAEAGLAHRKDPVLQEEGAKEVREKKDEGEHVPPPRSCPRTPSRASSTQRPTAGLQRRPPTGPRDGSPHIRSAQHPSPDVGNSETAFSRPSRPPTTVESGRRHQADGDVTCALNQIASSDWEDKVNGLLKVSDLALRNPSVFYNSPENQSGVIQAVLTESKNLRSQVSRQAVKTLSDLFRGLGRLLDPHVDLCVRILLAKAGEASAAFLRGEVAIALNDLTRYANPNRALIALFQHGLGHKNAAVRRQCAIQASYIIESLGPSRVIQASSARGTLSSWGSTSAVGGGGSGTTAVLSSASSMAITERVIVALGKFLLDSNQETRYYGRRILSTLQKSPDFEGAVTRYLSGQSLRAVREATEYLHTKVRVSAKGLGEPPVVMASASCPRTSNSERAANSLQNRGCSAGSLGAGGSVL</sequence>
<dbReference type="Gene3D" id="1.25.10.10">
    <property type="entry name" value="Leucine-rich Repeat Variant"/>
    <property type="match status" value="2"/>
</dbReference>
<dbReference type="OrthoDB" id="63891at2759"/>
<dbReference type="AlphaFoldDB" id="A0A158QS14"/>
<keyword evidence="3" id="KW-1185">Reference proteome</keyword>
<dbReference type="GO" id="GO:0005929">
    <property type="term" value="C:cilium"/>
    <property type="evidence" value="ECO:0007669"/>
    <property type="project" value="TreeGrafter"/>
</dbReference>
<feature type="region of interest" description="Disordered" evidence="1">
    <location>
        <begin position="659"/>
        <end position="758"/>
    </location>
</feature>
<dbReference type="GO" id="GO:0000226">
    <property type="term" value="P:microtubule cytoskeleton organization"/>
    <property type="evidence" value="ECO:0007669"/>
    <property type="project" value="TreeGrafter"/>
</dbReference>
<proteinExistence type="predicted"/>
<accession>A0A158QS14</accession>
<organism evidence="2 3">
    <name type="scientific">Mesocestoides corti</name>
    <name type="common">Flatworm</name>
    <dbReference type="NCBI Taxonomy" id="53468"/>
    <lineage>
        <taxon>Eukaryota</taxon>
        <taxon>Metazoa</taxon>
        <taxon>Spiralia</taxon>
        <taxon>Lophotrochozoa</taxon>
        <taxon>Platyhelminthes</taxon>
        <taxon>Cestoda</taxon>
        <taxon>Eucestoda</taxon>
        <taxon>Cyclophyllidea</taxon>
        <taxon>Mesocestoididae</taxon>
        <taxon>Mesocestoides</taxon>
    </lineage>
</organism>
<gene>
    <name evidence="2" type="ORF">MCOS_LOCUS134</name>
</gene>
<dbReference type="STRING" id="53468.A0A158QS14"/>
<dbReference type="InterPro" id="IPR011989">
    <property type="entry name" value="ARM-like"/>
</dbReference>
<feature type="region of interest" description="Disordered" evidence="1">
    <location>
        <begin position="291"/>
        <end position="311"/>
    </location>
</feature>
<feature type="compositionally biased region" description="Polar residues" evidence="1">
    <location>
        <begin position="732"/>
        <end position="750"/>
    </location>
</feature>
<feature type="compositionally biased region" description="Basic and acidic residues" evidence="1">
    <location>
        <begin position="568"/>
        <end position="590"/>
    </location>
</feature>
<dbReference type="EMBL" id="UXSR01000010">
    <property type="protein sequence ID" value="VDD74131.1"/>
    <property type="molecule type" value="Genomic_DNA"/>
</dbReference>
<dbReference type="PANTHER" id="PTHR21567:SF87">
    <property type="entry name" value="CRESCERIN-LIKE PROTEIN CHE-12"/>
    <property type="match status" value="1"/>
</dbReference>
<dbReference type="GO" id="GO:0008017">
    <property type="term" value="F:microtubule binding"/>
    <property type="evidence" value="ECO:0007669"/>
    <property type="project" value="TreeGrafter"/>
</dbReference>
<dbReference type="InterPro" id="IPR016024">
    <property type="entry name" value="ARM-type_fold"/>
</dbReference>